<evidence type="ECO:0000313" key="2">
    <source>
        <dbReference type="Proteomes" id="UP000317243"/>
    </source>
</evidence>
<gene>
    <name evidence="1" type="ORF">KOR42_46900</name>
</gene>
<dbReference type="Proteomes" id="UP000317243">
    <property type="component" value="Unassembled WGS sequence"/>
</dbReference>
<dbReference type="AlphaFoldDB" id="A0A5C5VW96"/>
<organism evidence="1 2">
    <name type="scientific">Thalassoglobus neptunius</name>
    <dbReference type="NCBI Taxonomy" id="1938619"/>
    <lineage>
        <taxon>Bacteria</taxon>
        <taxon>Pseudomonadati</taxon>
        <taxon>Planctomycetota</taxon>
        <taxon>Planctomycetia</taxon>
        <taxon>Planctomycetales</taxon>
        <taxon>Planctomycetaceae</taxon>
        <taxon>Thalassoglobus</taxon>
    </lineage>
</organism>
<sequence>MLLELFPPQEFAHYFKHYGYRHAEVGRVLGSERPSNKSDSVKSTLWTFPLAPTLPSIAGIRLYRAQSPF</sequence>
<dbReference type="EMBL" id="SIHI01000039">
    <property type="protein sequence ID" value="TWT42640.1"/>
    <property type="molecule type" value="Genomic_DNA"/>
</dbReference>
<comment type="caution">
    <text evidence="1">The sequence shown here is derived from an EMBL/GenBank/DDBJ whole genome shotgun (WGS) entry which is preliminary data.</text>
</comment>
<reference evidence="1 2" key="1">
    <citation type="submission" date="2019-02" db="EMBL/GenBank/DDBJ databases">
        <title>Deep-cultivation of Planctomycetes and their phenomic and genomic characterization uncovers novel biology.</title>
        <authorList>
            <person name="Wiegand S."/>
            <person name="Jogler M."/>
            <person name="Boedeker C."/>
            <person name="Pinto D."/>
            <person name="Vollmers J."/>
            <person name="Rivas-Marin E."/>
            <person name="Kohn T."/>
            <person name="Peeters S.H."/>
            <person name="Heuer A."/>
            <person name="Rast P."/>
            <person name="Oberbeckmann S."/>
            <person name="Bunk B."/>
            <person name="Jeske O."/>
            <person name="Meyerdierks A."/>
            <person name="Storesund J.E."/>
            <person name="Kallscheuer N."/>
            <person name="Luecker S."/>
            <person name="Lage O.M."/>
            <person name="Pohl T."/>
            <person name="Merkel B.J."/>
            <person name="Hornburger P."/>
            <person name="Mueller R.-W."/>
            <person name="Bruemmer F."/>
            <person name="Labrenz M."/>
            <person name="Spormann A.M."/>
            <person name="Op Den Camp H."/>
            <person name="Overmann J."/>
            <person name="Amann R."/>
            <person name="Jetten M.S.M."/>
            <person name="Mascher T."/>
            <person name="Medema M.H."/>
            <person name="Devos D.P."/>
            <person name="Kaster A.-K."/>
            <person name="Ovreas L."/>
            <person name="Rohde M."/>
            <person name="Galperin M.Y."/>
            <person name="Jogler C."/>
        </authorList>
    </citation>
    <scope>NUCLEOTIDE SEQUENCE [LARGE SCALE GENOMIC DNA]</scope>
    <source>
        <strain evidence="1 2">KOR42</strain>
    </source>
</reference>
<proteinExistence type="predicted"/>
<protein>
    <submittedName>
        <fullName evidence="1">Uncharacterized protein</fullName>
    </submittedName>
</protein>
<name>A0A5C5VW96_9PLAN</name>
<accession>A0A5C5VW96</accession>
<evidence type="ECO:0000313" key="1">
    <source>
        <dbReference type="EMBL" id="TWT42640.1"/>
    </source>
</evidence>
<keyword evidence="2" id="KW-1185">Reference proteome</keyword>